<keyword evidence="1" id="KW-0472">Membrane</keyword>
<keyword evidence="1" id="KW-0812">Transmembrane</keyword>
<gene>
    <name evidence="3" type="ORF">TSUD_349330</name>
</gene>
<dbReference type="InterPro" id="IPR042163">
    <property type="entry name" value="PHF12"/>
</dbReference>
<keyword evidence="1" id="KW-1133">Transmembrane helix</keyword>
<protein>
    <recommendedName>
        <fullName evidence="2">Increased DNA methylation 1 C-terminal domain-containing protein</fullName>
    </recommendedName>
</protein>
<sequence length="138" mass="16340">MEEKENLSVVLTAFPLIILLVLISRSKWMRVNFNRFHTFVIEEDDVIIATALIRQYSHSRYYDNYMLQFLRGLEIKSLIIPSPPEFIEMWKGKYDFDVVNIGSLKKIISSCNMVMFPNATRLYKDLYRRPLVDVDLKV</sequence>
<feature type="domain" description="Increased DNA methylation 1 C-terminal" evidence="2">
    <location>
        <begin position="67"/>
        <end position="124"/>
    </location>
</feature>
<proteinExistence type="predicted"/>
<dbReference type="GO" id="GO:0005634">
    <property type="term" value="C:nucleus"/>
    <property type="evidence" value="ECO:0007669"/>
    <property type="project" value="TreeGrafter"/>
</dbReference>
<feature type="transmembrane region" description="Helical" evidence="1">
    <location>
        <begin position="6"/>
        <end position="23"/>
    </location>
</feature>
<evidence type="ECO:0000256" key="1">
    <source>
        <dbReference type="SAM" id="Phobius"/>
    </source>
</evidence>
<dbReference type="PANTHER" id="PTHR46309">
    <property type="entry name" value="PHD FINGER PROTEIN 12"/>
    <property type="match status" value="1"/>
</dbReference>
<dbReference type="Pfam" id="PF23209">
    <property type="entry name" value="IDM1_C"/>
    <property type="match status" value="1"/>
</dbReference>
<evidence type="ECO:0000259" key="2">
    <source>
        <dbReference type="Pfam" id="PF23209"/>
    </source>
</evidence>
<dbReference type="AlphaFoldDB" id="A0A2Z6P6M4"/>
<dbReference type="OrthoDB" id="429143at2759"/>
<dbReference type="PANTHER" id="PTHR46309:SF5">
    <property type="entry name" value="GNAT FAMILY ACETYLTRANSFERASE"/>
    <property type="match status" value="1"/>
</dbReference>
<dbReference type="Proteomes" id="UP000242715">
    <property type="component" value="Unassembled WGS sequence"/>
</dbReference>
<evidence type="ECO:0000313" key="4">
    <source>
        <dbReference type="Proteomes" id="UP000242715"/>
    </source>
</evidence>
<dbReference type="GO" id="GO:0003714">
    <property type="term" value="F:transcription corepressor activity"/>
    <property type="evidence" value="ECO:0007669"/>
    <property type="project" value="InterPro"/>
</dbReference>
<name>A0A2Z6P6M4_TRISU</name>
<dbReference type="InterPro" id="IPR056511">
    <property type="entry name" value="IDM1_C"/>
</dbReference>
<dbReference type="GO" id="GO:0006357">
    <property type="term" value="P:regulation of transcription by RNA polymerase II"/>
    <property type="evidence" value="ECO:0007669"/>
    <property type="project" value="TreeGrafter"/>
</dbReference>
<reference evidence="4" key="1">
    <citation type="journal article" date="2017" name="Front. Plant Sci.">
        <title>Climate Clever Clovers: New Paradigm to Reduce the Environmental Footprint of Ruminants by Breeding Low Methanogenic Forages Utilizing Haplotype Variation.</title>
        <authorList>
            <person name="Kaur P."/>
            <person name="Appels R."/>
            <person name="Bayer P.E."/>
            <person name="Keeble-Gagnere G."/>
            <person name="Wang J."/>
            <person name="Hirakawa H."/>
            <person name="Shirasawa K."/>
            <person name="Vercoe P."/>
            <person name="Stefanova K."/>
            <person name="Durmic Z."/>
            <person name="Nichols P."/>
            <person name="Revell C."/>
            <person name="Isobe S.N."/>
            <person name="Edwards D."/>
            <person name="Erskine W."/>
        </authorList>
    </citation>
    <scope>NUCLEOTIDE SEQUENCE [LARGE SCALE GENOMIC DNA]</scope>
    <source>
        <strain evidence="4">cv. Daliak</strain>
    </source>
</reference>
<dbReference type="EMBL" id="DF974728">
    <property type="protein sequence ID" value="GAU50283.1"/>
    <property type="molecule type" value="Genomic_DNA"/>
</dbReference>
<accession>A0A2Z6P6M4</accession>
<organism evidence="3 4">
    <name type="scientific">Trifolium subterraneum</name>
    <name type="common">Subterranean clover</name>
    <dbReference type="NCBI Taxonomy" id="3900"/>
    <lineage>
        <taxon>Eukaryota</taxon>
        <taxon>Viridiplantae</taxon>
        <taxon>Streptophyta</taxon>
        <taxon>Embryophyta</taxon>
        <taxon>Tracheophyta</taxon>
        <taxon>Spermatophyta</taxon>
        <taxon>Magnoliopsida</taxon>
        <taxon>eudicotyledons</taxon>
        <taxon>Gunneridae</taxon>
        <taxon>Pentapetalae</taxon>
        <taxon>rosids</taxon>
        <taxon>fabids</taxon>
        <taxon>Fabales</taxon>
        <taxon>Fabaceae</taxon>
        <taxon>Papilionoideae</taxon>
        <taxon>50 kb inversion clade</taxon>
        <taxon>NPAAA clade</taxon>
        <taxon>Hologalegina</taxon>
        <taxon>IRL clade</taxon>
        <taxon>Trifolieae</taxon>
        <taxon>Trifolium</taxon>
    </lineage>
</organism>
<evidence type="ECO:0000313" key="3">
    <source>
        <dbReference type="EMBL" id="GAU50283.1"/>
    </source>
</evidence>
<keyword evidence="4" id="KW-1185">Reference proteome</keyword>